<dbReference type="GO" id="GO:0016020">
    <property type="term" value="C:membrane"/>
    <property type="evidence" value="ECO:0007669"/>
    <property type="project" value="UniProtKB-SubCell"/>
</dbReference>
<dbReference type="OrthoDB" id="288061at2759"/>
<dbReference type="HOGENOM" id="CLU_535870_0_0_1"/>
<feature type="domain" description="Palmitoyltransferase DHHC" evidence="8">
    <location>
        <begin position="338"/>
        <end position="462"/>
    </location>
</feature>
<evidence type="ECO:0000256" key="2">
    <source>
        <dbReference type="ARBA" id="ARBA00022679"/>
    </source>
</evidence>
<keyword evidence="4 7" id="KW-1133">Transmembrane helix</keyword>
<dbReference type="Proteomes" id="UP000009168">
    <property type="component" value="Unassembled WGS sequence"/>
</dbReference>
<dbReference type="Pfam" id="PF01529">
    <property type="entry name" value="DHHC"/>
    <property type="match status" value="1"/>
</dbReference>
<dbReference type="EC" id="2.3.1.225" evidence="7"/>
<organism evidence="9 10">
    <name type="scientific">Tetrahymena thermophila (strain SB210)</name>
    <dbReference type="NCBI Taxonomy" id="312017"/>
    <lineage>
        <taxon>Eukaryota</taxon>
        <taxon>Sar</taxon>
        <taxon>Alveolata</taxon>
        <taxon>Ciliophora</taxon>
        <taxon>Intramacronucleata</taxon>
        <taxon>Oligohymenophorea</taxon>
        <taxon>Hymenostomatida</taxon>
        <taxon>Tetrahymenina</taxon>
        <taxon>Tetrahymenidae</taxon>
        <taxon>Tetrahymena</taxon>
    </lineage>
</organism>
<evidence type="ECO:0000313" key="10">
    <source>
        <dbReference type="Proteomes" id="UP000009168"/>
    </source>
</evidence>
<feature type="transmembrane region" description="Helical" evidence="7">
    <location>
        <begin position="20"/>
        <end position="41"/>
    </location>
</feature>
<dbReference type="GO" id="GO:0019706">
    <property type="term" value="F:protein-cysteine S-palmitoyltransferase activity"/>
    <property type="evidence" value="ECO:0007669"/>
    <property type="project" value="UniProtKB-EC"/>
</dbReference>
<gene>
    <name evidence="9" type="ORF">TTHERM_00703870</name>
</gene>
<feature type="transmembrane region" description="Helical" evidence="7">
    <location>
        <begin position="100"/>
        <end position="120"/>
    </location>
</feature>
<sequence>MQRQKGKCRQNEVNVEKEFIYYLASLLPKCLMILMLIFFYFTYFITYLYPLIAGEIKSQSQIKNLALNSFHTSLVQIASYNDSIISKLQLSGYLTNNQQYAIILALIVNVIAALIIISFYKVTATHPGRVTKEWIQKIQKYIDEKVYQEKIFRENIRLNQHQQAVCQKQEIFSPMKQNEQIQDIYVFTDNSEDEDDEEFKKNFQFDYSSNNTEPIIFYQADGLLLGNNTSCPAQIENQKINYSIDQEDIEENKYLLQQLNEKLNLTFGKDQKDCKSNQSKHSQSCVSVDYAFEQNLHKNQINNQLDVAKADSMYDRDERAQLEEIRMFNMIIEDLEQKGIRFCKKCENFKPPRTHHCSQCRQCISKMDHHCQWLNTCIGLKNYKYFLLIILYSILILAIMCFTYTGRYVQQIQDQNATLFMDFLISFFFYFALVMEALLICFGFYHFQITSQNITTIEYCEKKKDNGQYNSGFKQNFKQAFGDNLWCWFLPTTPIYIQQKETHTLEQIK</sequence>
<dbReference type="eggNOG" id="KOG1315">
    <property type="taxonomic scope" value="Eukaryota"/>
</dbReference>
<name>Q22GD6_TETTS</name>
<dbReference type="InterPro" id="IPR001594">
    <property type="entry name" value="Palmitoyltrfase_DHHC"/>
</dbReference>
<evidence type="ECO:0000256" key="1">
    <source>
        <dbReference type="ARBA" id="ARBA00004141"/>
    </source>
</evidence>
<keyword evidence="5 7" id="KW-0472">Membrane</keyword>
<comment type="catalytic activity">
    <reaction evidence="7">
        <text>L-cysteinyl-[protein] + hexadecanoyl-CoA = S-hexadecanoyl-L-cysteinyl-[protein] + CoA</text>
        <dbReference type="Rhea" id="RHEA:36683"/>
        <dbReference type="Rhea" id="RHEA-COMP:10131"/>
        <dbReference type="Rhea" id="RHEA-COMP:11032"/>
        <dbReference type="ChEBI" id="CHEBI:29950"/>
        <dbReference type="ChEBI" id="CHEBI:57287"/>
        <dbReference type="ChEBI" id="CHEBI:57379"/>
        <dbReference type="ChEBI" id="CHEBI:74151"/>
        <dbReference type="EC" id="2.3.1.225"/>
    </reaction>
</comment>
<comment type="subcellular location">
    <subcellularLocation>
        <location evidence="1">Membrane</location>
        <topology evidence="1">Multi-pass membrane protein</topology>
    </subcellularLocation>
</comment>
<keyword evidence="3 7" id="KW-0812">Transmembrane</keyword>
<dbReference type="AlphaFoldDB" id="Q22GD6"/>
<evidence type="ECO:0000256" key="5">
    <source>
        <dbReference type="ARBA" id="ARBA00023136"/>
    </source>
</evidence>
<feature type="transmembrane region" description="Helical" evidence="7">
    <location>
        <begin position="385"/>
        <end position="405"/>
    </location>
</feature>
<evidence type="ECO:0000256" key="4">
    <source>
        <dbReference type="ARBA" id="ARBA00022989"/>
    </source>
</evidence>
<comment type="similarity">
    <text evidence="7">Belongs to the DHHC palmitoyltransferase family.</text>
</comment>
<dbReference type="GeneID" id="7831890"/>
<evidence type="ECO:0000256" key="7">
    <source>
        <dbReference type="RuleBase" id="RU079119"/>
    </source>
</evidence>
<dbReference type="OMA" id="CKNCSTF"/>
<protein>
    <recommendedName>
        <fullName evidence="7">Palmitoyltransferase</fullName>
        <ecNumber evidence="7">2.3.1.225</ecNumber>
    </recommendedName>
</protein>
<dbReference type="KEGG" id="tet:TTHERM_00703870"/>
<evidence type="ECO:0000256" key="3">
    <source>
        <dbReference type="ARBA" id="ARBA00022692"/>
    </source>
</evidence>
<keyword evidence="2 7" id="KW-0808">Transferase</keyword>
<dbReference type="STRING" id="312017.Q22GD6"/>
<feature type="transmembrane region" description="Helical" evidence="7">
    <location>
        <begin position="425"/>
        <end position="445"/>
    </location>
</feature>
<proteinExistence type="inferred from homology"/>
<dbReference type="InterPro" id="IPR039859">
    <property type="entry name" value="PFA4/ZDH16/20/ERF2-like"/>
</dbReference>
<evidence type="ECO:0000256" key="6">
    <source>
        <dbReference type="ARBA" id="ARBA00023315"/>
    </source>
</evidence>
<dbReference type="InParanoid" id="Q22GD6"/>
<dbReference type="PROSITE" id="PS50216">
    <property type="entry name" value="DHHC"/>
    <property type="match status" value="1"/>
</dbReference>
<dbReference type="PANTHER" id="PTHR12246">
    <property type="entry name" value="PALMITOYLTRANSFERASE ZDHHC16"/>
    <property type="match status" value="1"/>
</dbReference>
<dbReference type="RefSeq" id="XP_001032058.2">
    <property type="nucleotide sequence ID" value="XM_001032058.3"/>
</dbReference>
<reference evidence="10" key="1">
    <citation type="journal article" date="2006" name="PLoS Biol.">
        <title>Macronuclear genome sequence of the ciliate Tetrahymena thermophila, a model eukaryote.</title>
        <authorList>
            <person name="Eisen J.A."/>
            <person name="Coyne R.S."/>
            <person name="Wu M."/>
            <person name="Wu D."/>
            <person name="Thiagarajan M."/>
            <person name="Wortman J.R."/>
            <person name="Badger J.H."/>
            <person name="Ren Q."/>
            <person name="Amedeo P."/>
            <person name="Jones K.M."/>
            <person name="Tallon L.J."/>
            <person name="Delcher A.L."/>
            <person name="Salzberg S.L."/>
            <person name="Silva J.C."/>
            <person name="Haas B.J."/>
            <person name="Majoros W.H."/>
            <person name="Farzad M."/>
            <person name="Carlton J.M."/>
            <person name="Smith R.K. Jr."/>
            <person name="Garg J."/>
            <person name="Pearlman R.E."/>
            <person name="Karrer K.M."/>
            <person name="Sun L."/>
            <person name="Manning G."/>
            <person name="Elde N.C."/>
            <person name="Turkewitz A.P."/>
            <person name="Asai D.J."/>
            <person name="Wilkes D.E."/>
            <person name="Wang Y."/>
            <person name="Cai H."/>
            <person name="Collins K."/>
            <person name="Stewart B.A."/>
            <person name="Lee S.R."/>
            <person name="Wilamowska K."/>
            <person name="Weinberg Z."/>
            <person name="Ruzzo W.L."/>
            <person name="Wloga D."/>
            <person name="Gaertig J."/>
            <person name="Frankel J."/>
            <person name="Tsao C.-C."/>
            <person name="Gorovsky M.A."/>
            <person name="Keeling P.J."/>
            <person name="Waller R.F."/>
            <person name="Patron N.J."/>
            <person name="Cherry J.M."/>
            <person name="Stover N.A."/>
            <person name="Krieger C.J."/>
            <person name="del Toro C."/>
            <person name="Ryder H.F."/>
            <person name="Williamson S.C."/>
            <person name="Barbeau R.A."/>
            <person name="Hamilton E.P."/>
            <person name="Orias E."/>
        </authorList>
    </citation>
    <scope>NUCLEOTIDE SEQUENCE [LARGE SCALE GENOMIC DNA]</scope>
    <source>
        <strain evidence="10">SB210</strain>
    </source>
</reference>
<evidence type="ECO:0000313" key="9">
    <source>
        <dbReference type="EMBL" id="EAR84395.2"/>
    </source>
</evidence>
<evidence type="ECO:0000259" key="8">
    <source>
        <dbReference type="Pfam" id="PF01529"/>
    </source>
</evidence>
<accession>Q22GD6</accession>
<dbReference type="EMBL" id="GG662460">
    <property type="protein sequence ID" value="EAR84395.2"/>
    <property type="molecule type" value="Genomic_DNA"/>
</dbReference>
<keyword evidence="6 7" id="KW-0012">Acyltransferase</keyword>
<keyword evidence="10" id="KW-1185">Reference proteome</keyword>
<comment type="domain">
    <text evidence="7">The DHHC domain is required for palmitoyltransferase activity.</text>
</comment>